<evidence type="ECO:0000256" key="2">
    <source>
        <dbReference type="ARBA" id="ARBA00022723"/>
    </source>
</evidence>
<comment type="cofactor">
    <cofactor evidence="1 4">
        <name>heme</name>
        <dbReference type="ChEBI" id="CHEBI:30413"/>
    </cofactor>
</comment>
<keyword evidence="6" id="KW-0812">Transmembrane</keyword>
<comment type="similarity">
    <text evidence="5">Belongs to the cytochrome P450 family.</text>
</comment>
<dbReference type="InterPro" id="IPR050121">
    <property type="entry name" value="Cytochrome_P450_monoxygenase"/>
</dbReference>
<keyword evidence="5" id="KW-0560">Oxidoreductase</keyword>
<dbReference type="PANTHER" id="PTHR24305:SF180">
    <property type="entry name" value="P450, PUTATIVE (EUROFUNG)-RELATED"/>
    <property type="match status" value="1"/>
</dbReference>
<keyword evidence="8" id="KW-1185">Reference proteome</keyword>
<keyword evidence="5" id="KW-0503">Monooxygenase</keyword>
<feature type="transmembrane region" description="Helical" evidence="6">
    <location>
        <begin position="7"/>
        <end position="24"/>
    </location>
</feature>
<proteinExistence type="inferred from homology"/>
<name>A0A8H3I7N0_9LECA</name>
<dbReference type="Gene3D" id="1.10.630.10">
    <property type="entry name" value="Cytochrome P450"/>
    <property type="match status" value="1"/>
</dbReference>
<dbReference type="InterPro" id="IPR017972">
    <property type="entry name" value="Cyt_P450_CS"/>
</dbReference>
<dbReference type="InterPro" id="IPR002401">
    <property type="entry name" value="Cyt_P450_E_grp-I"/>
</dbReference>
<dbReference type="AlphaFoldDB" id="A0A8H3I7N0"/>
<gene>
    <name evidence="7" type="ORF">GOMPHAMPRED_000275</name>
</gene>
<evidence type="ECO:0000256" key="1">
    <source>
        <dbReference type="ARBA" id="ARBA00001971"/>
    </source>
</evidence>
<dbReference type="GO" id="GO:0016705">
    <property type="term" value="F:oxidoreductase activity, acting on paired donors, with incorporation or reduction of molecular oxygen"/>
    <property type="evidence" value="ECO:0007669"/>
    <property type="project" value="InterPro"/>
</dbReference>
<dbReference type="InterPro" id="IPR036396">
    <property type="entry name" value="Cyt_P450_sf"/>
</dbReference>
<dbReference type="GO" id="GO:0005506">
    <property type="term" value="F:iron ion binding"/>
    <property type="evidence" value="ECO:0007669"/>
    <property type="project" value="InterPro"/>
</dbReference>
<evidence type="ECO:0000256" key="6">
    <source>
        <dbReference type="SAM" id="Phobius"/>
    </source>
</evidence>
<evidence type="ECO:0008006" key="9">
    <source>
        <dbReference type="Google" id="ProtNLM"/>
    </source>
</evidence>
<dbReference type="GO" id="GO:0004497">
    <property type="term" value="F:monooxygenase activity"/>
    <property type="evidence" value="ECO:0007669"/>
    <property type="project" value="UniProtKB-KW"/>
</dbReference>
<dbReference type="OrthoDB" id="3934656at2759"/>
<evidence type="ECO:0000313" key="7">
    <source>
        <dbReference type="EMBL" id="CAF9903459.1"/>
    </source>
</evidence>
<keyword evidence="4 5" id="KW-0349">Heme</keyword>
<evidence type="ECO:0000256" key="3">
    <source>
        <dbReference type="ARBA" id="ARBA00023004"/>
    </source>
</evidence>
<dbReference type="InterPro" id="IPR001128">
    <property type="entry name" value="Cyt_P450"/>
</dbReference>
<organism evidence="7 8">
    <name type="scientific">Gomphillus americanus</name>
    <dbReference type="NCBI Taxonomy" id="1940652"/>
    <lineage>
        <taxon>Eukaryota</taxon>
        <taxon>Fungi</taxon>
        <taxon>Dikarya</taxon>
        <taxon>Ascomycota</taxon>
        <taxon>Pezizomycotina</taxon>
        <taxon>Lecanoromycetes</taxon>
        <taxon>OSLEUM clade</taxon>
        <taxon>Ostropomycetidae</taxon>
        <taxon>Ostropales</taxon>
        <taxon>Graphidaceae</taxon>
        <taxon>Gomphilloideae</taxon>
        <taxon>Gomphillus</taxon>
    </lineage>
</organism>
<dbReference type="CDD" id="cd11060">
    <property type="entry name" value="CYP57A1-like"/>
    <property type="match status" value="1"/>
</dbReference>
<dbReference type="PRINTS" id="PR00385">
    <property type="entry name" value="P450"/>
</dbReference>
<dbReference type="PANTHER" id="PTHR24305">
    <property type="entry name" value="CYTOCHROME P450"/>
    <property type="match status" value="1"/>
</dbReference>
<feature type="binding site" description="axial binding residue" evidence="4">
    <location>
        <position position="449"/>
    </location>
    <ligand>
        <name>heme</name>
        <dbReference type="ChEBI" id="CHEBI:30413"/>
    </ligand>
    <ligandPart>
        <name>Fe</name>
        <dbReference type="ChEBI" id="CHEBI:18248"/>
    </ligandPart>
</feature>
<dbReference type="Proteomes" id="UP000664169">
    <property type="component" value="Unassembled WGS sequence"/>
</dbReference>
<dbReference type="SUPFAM" id="SSF48264">
    <property type="entry name" value="Cytochrome P450"/>
    <property type="match status" value="1"/>
</dbReference>
<dbReference type="PROSITE" id="PS00086">
    <property type="entry name" value="CYTOCHROME_P450"/>
    <property type="match status" value="1"/>
</dbReference>
<comment type="caution">
    <text evidence="7">The sequence shown here is derived from an EMBL/GenBank/DDBJ whole genome shotgun (WGS) entry which is preliminary data.</text>
</comment>
<reference evidence="7" key="1">
    <citation type="submission" date="2021-03" db="EMBL/GenBank/DDBJ databases">
        <authorList>
            <person name="Tagirdzhanova G."/>
        </authorList>
    </citation>
    <scope>NUCLEOTIDE SEQUENCE</scope>
</reference>
<dbReference type="GO" id="GO:0020037">
    <property type="term" value="F:heme binding"/>
    <property type="evidence" value="ECO:0007669"/>
    <property type="project" value="InterPro"/>
</dbReference>
<keyword evidence="6" id="KW-1133">Transmembrane helix</keyword>
<sequence>MGFLFKIWTSSVVLSISYIIWQIYVSPLRKFQGPFLAKFTNFWRLMDVAAGRTELTQKALHRQYGVAVRLGPNLISLSDPALIKKIYSIKGDFIKSDFYPVNDVLANGVRIANMFGTKSNEYHNAQVKPIQKYYTMNGVMQCEPLVDRTTERFIHILDTKFVKPSTVLKLDDWLLYSDAWDNIGEITYGAPMGFLEKGGDISGILQDADNSLDYFAIVGQAPWLDNLLAKNPIYPIGQASFGAVVQFSVQRLIERMKPQAATGKDTSQKDYLDYFMEKMGTEPWINDQQVVGWLMVNMMAGADTTAIILRAVFYYVLKQKRIVRRLQAELDAARLTLPISYKSTQNLPYLSAIVLEACRVHPGVGLLLERTIPAEGLTLDDGRYIPGGTTVGMNAWVVHGDQNIYGQDAECFRPERWLQQEDESEGEFEARRKAMRDADLTFGAGNRVCLGKNISILEIYKIVATLFLLYDLELVDAKKDWHVQNSWFVRQSGIDVNIKRRERAF</sequence>
<accession>A0A8H3I7N0</accession>
<dbReference type="PRINTS" id="PR00463">
    <property type="entry name" value="EP450I"/>
</dbReference>
<keyword evidence="6" id="KW-0472">Membrane</keyword>
<protein>
    <recommendedName>
        <fullName evidence="9">Cytochrome P450</fullName>
    </recommendedName>
</protein>
<dbReference type="Pfam" id="PF00067">
    <property type="entry name" value="p450"/>
    <property type="match status" value="1"/>
</dbReference>
<evidence type="ECO:0000256" key="4">
    <source>
        <dbReference type="PIRSR" id="PIRSR602401-1"/>
    </source>
</evidence>
<evidence type="ECO:0000313" key="8">
    <source>
        <dbReference type="Proteomes" id="UP000664169"/>
    </source>
</evidence>
<evidence type="ECO:0000256" key="5">
    <source>
        <dbReference type="RuleBase" id="RU000461"/>
    </source>
</evidence>
<keyword evidence="3 4" id="KW-0408">Iron</keyword>
<dbReference type="EMBL" id="CAJPDQ010000001">
    <property type="protein sequence ID" value="CAF9903459.1"/>
    <property type="molecule type" value="Genomic_DNA"/>
</dbReference>
<keyword evidence="2 4" id="KW-0479">Metal-binding</keyword>